<comment type="caution">
    <text evidence="1">The sequence shown here is derived from an EMBL/GenBank/DDBJ whole genome shotgun (WGS) entry which is preliminary data.</text>
</comment>
<dbReference type="AlphaFoldDB" id="U5C6I2"/>
<organism evidence="1 2">
    <name type="scientific">Rhodonellum psychrophilum GCM71 = DSM 17998</name>
    <dbReference type="NCBI Taxonomy" id="1123057"/>
    <lineage>
        <taxon>Bacteria</taxon>
        <taxon>Pseudomonadati</taxon>
        <taxon>Bacteroidota</taxon>
        <taxon>Cytophagia</taxon>
        <taxon>Cytophagales</taxon>
        <taxon>Cytophagaceae</taxon>
        <taxon>Rhodonellum</taxon>
    </lineage>
</organism>
<protein>
    <submittedName>
        <fullName evidence="1">Uncharacterized protein</fullName>
    </submittedName>
</protein>
<accession>U5C6I2</accession>
<dbReference type="Proteomes" id="UP000016843">
    <property type="component" value="Unassembled WGS sequence"/>
</dbReference>
<keyword evidence="2" id="KW-1185">Reference proteome</keyword>
<proteinExistence type="predicted"/>
<evidence type="ECO:0000313" key="1">
    <source>
        <dbReference type="EMBL" id="ERM83807.1"/>
    </source>
</evidence>
<name>U5C6I2_9BACT</name>
<evidence type="ECO:0000313" key="2">
    <source>
        <dbReference type="Proteomes" id="UP000016843"/>
    </source>
</evidence>
<reference evidence="1 2" key="1">
    <citation type="journal article" date="2013" name="Genome Announc.">
        <title>Draft Genome Sequence of the Psychrophilic and Alkaliphilic Rhodonellum psychrophilum Strain GCM71T.</title>
        <authorList>
            <person name="Hauptmann A.L."/>
            <person name="Glaring M.A."/>
            <person name="Hallin P.F."/>
            <person name="Prieme A."/>
            <person name="Stougaard P."/>
        </authorList>
    </citation>
    <scope>NUCLEOTIDE SEQUENCE [LARGE SCALE GENOMIC DNA]</scope>
    <source>
        <strain evidence="1 2">GCM71</strain>
    </source>
</reference>
<sequence>MDGSPLAINAFGKKWNINKRWPRNILSDQNLSVN</sequence>
<gene>
    <name evidence="1" type="ORF">P872_01975</name>
</gene>
<dbReference type="EMBL" id="AWXR01000009">
    <property type="protein sequence ID" value="ERM83807.1"/>
    <property type="molecule type" value="Genomic_DNA"/>
</dbReference>